<accession>A0ABQ4W9L1</accession>
<name>A0ABQ4W9L1_9PSED</name>
<protein>
    <submittedName>
        <fullName evidence="2">Uncharacterized protein</fullName>
    </submittedName>
</protein>
<evidence type="ECO:0000256" key="1">
    <source>
        <dbReference type="SAM" id="MobiDB-lite"/>
    </source>
</evidence>
<feature type="compositionally biased region" description="Low complexity" evidence="1">
    <location>
        <begin position="13"/>
        <end position="27"/>
    </location>
</feature>
<dbReference type="Proteomes" id="UP001054892">
    <property type="component" value="Unassembled WGS sequence"/>
</dbReference>
<dbReference type="EMBL" id="BQKM01000026">
    <property type="protein sequence ID" value="GJN56143.1"/>
    <property type="molecule type" value="Genomic_DNA"/>
</dbReference>
<comment type="caution">
    <text evidence="2">The sequence shown here is derived from an EMBL/GenBank/DDBJ whole genome shotgun (WGS) entry which is preliminary data.</text>
</comment>
<keyword evidence="3" id="KW-1185">Reference proteome</keyword>
<reference evidence="2 3" key="1">
    <citation type="submission" date="2021-12" db="EMBL/GenBank/DDBJ databases">
        <title>Characterization of novel class B3 metallo-beta-lactamase from novel Pseudomonas species.</title>
        <authorList>
            <person name="Yamada K."/>
            <person name="Aoki K."/>
            <person name="Ishii Y."/>
        </authorList>
    </citation>
    <scope>NUCLEOTIDE SEQUENCE [LARGE SCALE GENOMIC DNA]</scope>
    <source>
        <strain evidence="2 3">TUM20286</strain>
    </source>
</reference>
<feature type="region of interest" description="Disordered" evidence="1">
    <location>
        <begin position="1"/>
        <end position="47"/>
    </location>
</feature>
<organism evidence="2 3">
    <name type="scientific">Pseudomonas tohonis</name>
    <dbReference type="NCBI Taxonomy" id="2725477"/>
    <lineage>
        <taxon>Bacteria</taxon>
        <taxon>Pseudomonadati</taxon>
        <taxon>Pseudomonadota</taxon>
        <taxon>Gammaproteobacteria</taxon>
        <taxon>Pseudomonadales</taxon>
        <taxon>Pseudomonadaceae</taxon>
        <taxon>Pseudomonas</taxon>
    </lineage>
</organism>
<evidence type="ECO:0000313" key="2">
    <source>
        <dbReference type="EMBL" id="GJN56143.1"/>
    </source>
</evidence>
<evidence type="ECO:0000313" key="3">
    <source>
        <dbReference type="Proteomes" id="UP001054892"/>
    </source>
</evidence>
<proteinExistence type="predicted"/>
<gene>
    <name evidence="2" type="ORF">TUM20286_58950</name>
</gene>
<sequence length="67" mass="7079">MAQLSTAEKRKGAGSAKASALATSSGKRSNGRIGLPRRGVEERSQCPLSHPMEIEHFASDAICGLLR</sequence>